<evidence type="ECO:0000256" key="1">
    <source>
        <dbReference type="ARBA" id="ARBA00004141"/>
    </source>
</evidence>
<keyword evidence="5" id="KW-0406">Ion transport</keyword>
<proteinExistence type="predicted"/>
<comment type="subcellular location">
    <subcellularLocation>
        <location evidence="1">Membrane</location>
        <topology evidence="1">Multi-pass membrane protein</topology>
    </subcellularLocation>
</comment>
<feature type="transmembrane region" description="Helical" evidence="7">
    <location>
        <begin position="309"/>
        <end position="329"/>
    </location>
</feature>
<keyword evidence="6 7" id="KW-0472">Membrane</keyword>
<comment type="caution">
    <text evidence="9">The sequence shown here is derived from an EMBL/GenBank/DDBJ whole genome shotgun (WGS) entry which is preliminary data.</text>
</comment>
<evidence type="ECO:0000313" key="10">
    <source>
        <dbReference type="Proteomes" id="UP000636960"/>
    </source>
</evidence>
<evidence type="ECO:0000259" key="8">
    <source>
        <dbReference type="Pfam" id="PF00999"/>
    </source>
</evidence>
<evidence type="ECO:0000256" key="7">
    <source>
        <dbReference type="SAM" id="Phobius"/>
    </source>
</evidence>
<dbReference type="Gene3D" id="1.20.1530.20">
    <property type="match status" value="1"/>
</dbReference>
<name>A0A919K9B6_9ACTN</name>
<feature type="transmembrane region" description="Helical" evidence="7">
    <location>
        <begin position="341"/>
        <end position="362"/>
    </location>
</feature>
<feature type="transmembrane region" description="Helical" evidence="7">
    <location>
        <begin position="148"/>
        <end position="171"/>
    </location>
</feature>
<dbReference type="InterPro" id="IPR050794">
    <property type="entry name" value="CPA2_transporter"/>
</dbReference>
<evidence type="ECO:0000256" key="2">
    <source>
        <dbReference type="ARBA" id="ARBA00022448"/>
    </source>
</evidence>
<protein>
    <recommendedName>
        <fullName evidence="8">Cation/H+ exchanger transmembrane domain-containing protein</fullName>
    </recommendedName>
</protein>
<keyword evidence="3 7" id="KW-0812">Transmembrane</keyword>
<evidence type="ECO:0000256" key="4">
    <source>
        <dbReference type="ARBA" id="ARBA00022989"/>
    </source>
</evidence>
<feature type="transmembrane region" description="Helical" evidence="7">
    <location>
        <begin position="85"/>
        <end position="102"/>
    </location>
</feature>
<keyword evidence="2" id="KW-0813">Transport</keyword>
<feature type="transmembrane region" description="Helical" evidence="7">
    <location>
        <begin position="244"/>
        <end position="265"/>
    </location>
</feature>
<sequence length="447" mass="45764">MGLSMPATLPSLPAHLLLLFLLQVGLLLATATLMGRLAARFGMPAVAGELLTGVLLGPSLLGYLAPGFWGWLFPSRPEQAFMLDAVAQVGVLLLVGVTGMHLDRTVLRQRGLTAATVSVGGLLVPLVLGVGAGFLLPETFRGEQADRTVLALFIGVALAVSAIPVIAKTLSDMGLLHRNIGQLIVTAAVVDDTAAWFLLSLVSALATTGLTLGAAGLSVASILAFVAVALTVGRPLVQFLMQLAARSTVPGTSAATAVVIILLAAAGSHALHLEPVFGAFIAGILIGTAEQQARETLPAPAEGYRSPLAPLRTTVLSVFAPIFLATAGLRVDLSALAQPAVLLAGIGVLVVAIAGKFTGAYLGARLGRLGHWEAVALGAGLNARGVVEIIVASIGLRVGILSAAAYTIVVLVAVATSIMAPPILRYAVAHLESTPEELRRLQALGQR</sequence>
<keyword evidence="10" id="KW-1185">Reference proteome</keyword>
<keyword evidence="4 7" id="KW-1133">Transmembrane helix</keyword>
<feature type="transmembrane region" description="Helical" evidence="7">
    <location>
        <begin position="183"/>
        <end position="206"/>
    </location>
</feature>
<feature type="transmembrane region" description="Helical" evidence="7">
    <location>
        <begin position="46"/>
        <end position="65"/>
    </location>
</feature>
<dbReference type="PANTHER" id="PTHR32468:SF0">
    <property type="entry name" value="K(+)_H(+) ANTIPORTER 1"/>
    <property type="match status" value="1"/>
</dbReference>
<dbReference type="Pfam" id="PF00999">
    <property type="entry name" value="Na_H_Exchanger"/>
    <property type="match status" value="1"/>
</dbReference>
<dbReference type="InterPro" id="IPR038770">
    <property type="entry name" value="Na+/solute_symporter_sf"/>
</dbReference>
<dbReference type="EMBL" id="BOMV01000097">
    <property type="protein sequence ID" value="GIF01083.1"/>
    <property type="molecule type" value="Genomic_DNA"/>
</dbReference>
<feature type="transmembrane region" description="Helical" evidence="7">
    <location>
        <begin position="271"/>
        <end position="289"/>
    </location>
</feature>
<dbReference type="Proteomes" id="UP000636960">
    <property type="component" value="Unassembled WGS sequence"/>
</dbReference>
<feature type="transmembrane region" description="Helical" evidence="7">
    <location>
        <begin position="12"/>
        <end position="34"/>
    </location>
</feature>
<dbReference type="GO" id="GO:0016020">
    <property type="term" value="C:membrane"/>
    <property type="evidence" value="ECO:0007669"/>
    <property type="project" value="UniProtKB-SubCell"/>
</dbReference>
<accession>A0A919K9B6</accession>
<evidence type="ECO:0000256" key="3">
    <source>
        <dbReference type="ARBA" id="ARBA00022692"/>
    </source>
</evidence>
<gene>
    <name evidence="9" type="ORF">Ari01nite_85470</name>
</gene>
<dbReference type="GO" id="GO:0015297">
    <property type="term" value="F:antiporter activity"/>
    <property type="evidence" value="ECO:0007669"/>
    <property type="project" value="InterPro"/>
</dbReference>
<feature type="transmembrane region" description="Helical" evidence="7">
    <location>
        <begin position="212"/>
        <end position="232"/>
    </location>
</feature>
<dbReference type="AlphaFoldDB" id="A0A919K9B6"/>
<evidence type="ECO:0000256" key="5">
    <source>
        <dbReference type="ARBA" id="ARBA00023065"/>
    </source>
</evidence>
<feature type="transmembrane region" description="Helical" evidence="7">
    <location>
        <begin position="114"/>
        <end position="136"/>
    </location>
</feature>
<dbReference type="GO" id="GO:1902600">
    <property type="term" value="P:proton transmembrane transport"/>
    <property type="evidence" value="ECO:0007669"/>
    <property type="project" value="InterPro"/>
</dbReference>
<feature type="domain" description="Cation/H+ exchanger transmembrane" evidence="8">
    <location>
        <begin position="29"/>
        <end position="424"/>
    </location>
</feature>
<dbReference type="PANTHER" id="PTHR32468">
    <property type="entry name" value="CATION/H + ANTIPORTER"/>
    <property type="match status" value="1"/>
</dbReference>
<organism evidence="9 10">
    <name type="scientific">Paractinoplanes rishiriensis</name>
    <dbReference type="NCBI Taxonomy" id="1050105"/>
    <lineage>
        <taxon>Bacteria</taxon>
        <taxon>Bacillati</taxon>
        <taxon>Actinomycetota</taxon>
        <taxon>Actinomycetes</taxon>
        <taxon>Micromonosporales</taxon>
        <taxon>Micromonosporaceae</taxon>
        <taxon>Paractinoplanes</taxon>
    </lineage>
</organism>
<feature type="transmembrane region" description="Helical" evidence="7">
    <location>
        <begin position="400"/>
        <end position="420"/>
    </location>
</feature>
<dbReference type="InterPro" id="IPR006153">
    <property type="entry name" value="Cation/H_exchanger_TM"/>
</dbReference>
<reference evidence="9" key="1">
    <citation type="submission" date="2021-01" db="EMBL/GenBank/DDBJ databases">
        <title>Whole genome shotgun sequence of Actinoplanes rishiriensis NBRC 108556.</title>
        <authorList>
            <person name="Komaki H."/>
            <person name="Tamura T."/>
        </authorList>
    </citation>
    <scope>NUCLEOTIDE SEQUENCE</scope>
    <source>
        <strain evidence="9">NBRC 108556</strain>
    </source>
</reference>
<evidence type="ECO:0000313" key="9">
    <source>
        <dbReference type="EMBL" id="GIF01083.1"/>
    </source>
</evidence>
<evidence type="ECO:0000256" key="6">
    <source>
        <dbReference type="ARBA" id="ARBA00023136"/>
    </source>
</evidence>